<name>A0A0C3HBR8_OIDMZ</name>
<dbReference type="OrthoDB" id="190201at2759"/>
<protein>
    <recommendedName>
        <fullName evidence="1">AB hydrolase-1 domain-containing protein</fullName>
    </recommendedName>
</protein>
<feature type="domain" description="AB hydrolase-1" evidence="1">
    <location>
        <begin position="73"/>
        <end position="236"/>
    </location>
</feature>
<reference evidence="2 3" key="1">
    <citation type="submission" date="2014-04" db="EMBL/GenBank/DDBJ databases">
        <authorList>
            <consortium name="DOE Joint Genome Institute"/>
            <person name="Kuo A."/>
            <person name="Martino E."/>
            <person name="Perotto S."/>
            <person name="Kohler A."/>
            <person name="Nagy L.G."/>
            <person name="Floudas D."/>
            <person name="Copeland A."/>
            <person name="Barry K.W."/>
            <person name="Cichocki N."/>
            <person name="Veneault-Fourrey C."/>
            <person name="LaButti K."/>
            <person name="Lindquist E.A."/>
            <person name="Lipzen A."/>
            <person name="Lundell T."/>
            <person name="Morin E."/>
            <person name="Murat C."/>
            <person name="Sun H."/>
            <person name="Tunlid A."/>
            <person name="Henrissat B."/>
            <person name="Grigoriev I.V."/>
            <person name="Hibbett D.S."/>
            <person name="Martin F."/>
            <person name="Nordberg H.P."/>
            <person name="Cantor M.N."/>
            <person name="Hua S.X."/>
        </authorList>
    </citation>
    <scope>NUCLEOTIDE SEQUENCE [LARGE SCALE GENOMIC DNA]</scope>
    <source>
        <strain evidence="2 3">Zn</strain>
    </source>
</reference>
<accession>A0A0C3HBR8</accession>
<keyword evidence="3" id="KW-1185">Reference proteome</keyword>
<dbReference type="InterPro" id="IPR000073">
    <property type="entry name" value="AB_hydrolase_1"/>
</dbReference>
<proteinExistence type="predicted"/>
<feature type="non-terminal residue" evidence="2">
    <location>
        <position position="354"/>
    </location>
</feature>
<dbReference type="STRING" id="913774.A0A0C3HBR8"/>
<sequence>CRDIVLPIKAGANNTVFPPYPNSTAPGVIYQYLASFDPSKLPTAPVSGTFDISATYCEPSVKVEGREGTIQFLLHGLTSSKAYWNGMGFPNPAFEGEYSWVYHASSQGYATLAIDNLGNGDSERPDPVQMVQPALQISVLYEILTGLRTGSLPSIPKYNKIIMATHSYGSVLGRLIATIFPTSGADAYVLTAAAGTLSGLNDLLVNFQARSASAVDPRFPKLAPAYVAATKSSIRDTIYGQIGQFDPKMLEWDMQSPHIFAVGEIAYSRPATPTTYAGPIMILTGREDQIVCGNANITSEVPDCGVGPGSIPANTSSLFPNASVFNAYVPDDTAHNINTQYSAPEAFGAAHQWL</sequence>
<dbReference type="InParanoid" id="A0A0C3HBR8"/>
<organism evidence="2 3">
    <name type="scientific">Oidiodendron maius (strain Zn)</name>
    <dbReference type="NCBI Taxonomy" id="913774"/>
    <lineage>
        <taxon>Eukaryota</taxon>
        <taxon>Fungi</taxon>
        <taxon>Dikarya</taxon>
        <taxon>Ascomycota</taxon>
        <taxon>Pezizomycotina</taxon>
        <taxon>Leotiomycetes</taxon>
        <taxon>Leotiomycetes incertae sedis</taxon>
        <taxon>Myxotrichaceae</taxon>
        <taxon>Oidiodendron</taxon>
    </lineage>
</organism>
<reference evidence="3" key="2">
    <citation type="submission" date="2015-01" db="EMBL/GenBank/DDBJ databases">
        <title>Evolutionary Origins and Diversification of the Mycorrhizal Mutualists.</title>
        <authorList>
            <consortium name="DOE Joint Genome Institute"/>
            <consortium name="Mycorrhizal Genomics Consortium"/>
            <person name="Kohler A."/>
            <person name="Kuo A."/>
            <person name="Nagy L.G."/>
            <person name="Floudas D."/>
            <person name="Copeland A."/>
            <person name="Barry K.W."/>
            <person name="Cichocki N."/>
            <person name="Veneault-Fourrey C."/>
            <person name="LaButti K."/>
            <person name="Lindquist E.A."/>
            <person name="Lipzen A."/>
            <person name="Lundell T."/>
            <person name="Morin E."/>
            <person name="Murat C."/>
            <person name="Riley R."/>
            <person name="Ohm R."/>
            <person name="Sun H."/>
            <person name="Tunlid A."/>
            <person name="Henrissat B."/>
            <person name="Grigoriev I.V."/>
            <person name="Hibbett D.S."/>
            <person name="Martin F."/>
        </authorList>
    </citation>
    <scope>NUCLEOTIDE SEQUENCE [LARGE SCALE GENOMIC DNA]</scope>
    <source>
        <strain evidence="3">Zn</strain>
    </source>
</reference>
<gene>
    <name evidence="2" type="ORF">OIDMADRAFT_86708</name>
</gene>
<dbReference type="Gene3D" id="3.40.50.1820">
    <property type="entry name" value="alpha/beta hydrolase"/>
    <property type="match status" value="1"/>
</dbReference>
<dbReference type="Pfam" id="PF12697">
    <property type="entry name" value="Abhydrolase_6"/>
    <property type="match status" value="1"/>
</dbReference>
<dbReference type="HOGENOM" id="CLU_034763_0_0_1"/>
<dbReference type="EMBL" id="KN832877">
    <property type="protein sequence ID" value="KIN00610.1"/>
    <property type="molecule type" value="Genomic_DNA"/>
</dbReference>
<dbReference type="AlphaFoldDB" id="A0A0C3HBR8"/>
<evidence type="ECO:0000259" key="1">
    <source>
        <dbReference type="Pfam" id="PF12697"/>
    </source>
</evidence>
<dbReference type="InterPro" id="IPR029058">
    <property type="entry name" value="AB_hydrolase_fold"/>
</dbReference>
<feature type="non-terminal residue" evidence="2">
    <location>
        <position position="1"/>
    </location>
</feature>
<evidence type="ECO:0000313" key="2">
    <source>
        <dbReference type="EMBL" id="KIN00610.1"/>
    </source>
</evidence>
<evidence type="ECO:0000313" key="3">
    <source>
        <dbReference type="Proteomes" id="UP000054321"/>
    </source>
</evidence>
<dbReference type="Proteomes" id="UP000054321">
    <property type="component" value="Unassembled WGS sequence"/>
</dbReference>
<dbReference type="SUPFAM" id="SSF53474">
    <property type="entry name" value="alpha/beta-Hydrolases"/>
    <property type="match status" value="1"/>
</dbReference>